<evidence type="ECO:0000259" key="1">
    <source>
        <dbReference type="Pfam" id="PF18765"/>
    </source>
</evidence>
<dbReference type="PANTHER" id="PTHR43852">
    <property type="entry name" value="NUCLEOTIDYLTRANSFERASE"/>
    <property type="match status" value="1"/>
</dbReference>
<dbReference type="EMBL" id="QFGA01000001">
    <property type="protein sequence ID" value="TEB07680.1"/>
    <property type="molecule type" value="Genomic_DNA"/>
</dbReference>
<dbReference type="SUPFAM" id="SSF81301">
    <property type="entry name" value="Nucleotidyltransferase"/>
    <property type="match status" value="1"/>
</dbReference>
<protein>
    <submittedName>
        <fullName evidence="2">Nucleotidyltransferase domain protein</fullName>
    </submittedName>
</protein>
<gene>
    <name evidence="2" type="ORF">Psch_01235</name>
</gene>
<dbReference type="AlphaFoldDB" id="A0A4Y7RG09"/>
<dbReference type="RefSeq" id="WP_190239514.1">
    <property type="nucleotide sequence ID" value="NZ_QFGA01000001.1"/>
</dbReference>
<keyword evidence="3" id="KW-1185">Reference proteome</keyword>
<reference evidence="2 3" key="1">
    <citation type="journal article" date="2018" name="Environ. Microbiol.">
        <title>Novel energy conservation strategies and behaviour of Pelotomaculum schinkii driving syntrophic propionate catabolism.</title>
        <authorList>
            <person name="Hidalgo-Ahumada C.A.P."/>
            <person name="Nobu M.K."/>
            <person name="Narihiro T."/>
            <person name="Tamaki H."/>
            <person name="Liu W.T."/>
            <person name="Kamagata Y."/>
            <person name="Stams A.J.M."/>
            <person name="Imachi H."/>
            <person name="Sousa D.Z."/>
        </authorList>
    </citation>
    <scope>NUCLEOTIDE SEQUENCE [LARGE SCALE GENOMIC DNA]</scope>
    <source>
        <strain evidence="2 3">HH</strain>
    </source>
</reference>
<evidence type="ECO:0000313" key="2">
    <source>
        <dbReference type="EMBL" id="TEB07680.1"/>
    </source>
</evidence>
<dbReference type="Pfam" id="PF18765">
    <property type="entry name" value="Polbeta"/>
    <property type="match status" value="1"/>
</dbReference>
<comment type="caution">
    <text evidence="2">The sequence shown here is derived from an EMBL/GenBank/DDBJ whole genome shotgun (WGS) entry which is preliminary data.</text>
</comment>
<dbReference type="GO" id="GO:0016740">
    <property type="term" value="F:transferase activity"/>
    <property type="evidence" value="ECO:0007669"/>
    <property type="project" value="UniProtKB-KW"/>
</dbReference>
<organism evidence="2 3">
    <name type="scientific">Pelotomaculum schinkii</name>
    <dbReference type="NCBI Taxonomy" id="78350"/>
    <lineage>
        <taxon>Bacteria</taxon>
        <taxon>Bacillati</taxon>
        <taxon>Bacillota</taxon>
        <taxon>Clostridia</taxon>
        <taxon>Eubacteriales</taxon>
        <taxon>Desulfotomaculaceae</taxon>
        <taxon>Pelotomaculum</taxon>
    </lineage>
</organism>
<dbReference type="InterPro" id="IPR041633">
    <property type="entry name" value="Polbeta"/>
</dbReference>
<dbReference type="Proteomes" id="UP000298324">
    <property type="component" value="Unassembled WGS sequence"/>
</dbReference>
<name>A0A4Y7RG09_9FIRM</name>
<feature type="domain" description="Polymerase beta nucleotidyltransferase" evidence="1">
    <location>
        <begin position="17"/>
        <end position="110"/>
    </location>
</feature>
<dbReference type="Gene3D" id="3.30.460.10">
    <property type="entry name" value="Beta Polymerase, domain 2"/>
    <property type="match status" value="1"/>
</dbReference>
<dbReference type="PANTHER" id="PTHR43852:SF3">
    <property type="entry name" value="NUCLEOTIDYLTRANSFERASE"/>
    <property type="match status" value="1"/>
</dbReference>
<dbReference type="InterPro" id="IPR052930">
    <property type="entry name" value="TA_antitoxin_MntA"/>
</dbReference>
<dbReference type="NCBIfam" id="NF047752">
    <property type="entry name" value="MntA_antitoxin"/>
    <property type="match status" value="1"/>
</dbReference>
<accession>A0A4Y7RG09</accession>
<sequence>MKPTAKTIEIEKLLPRLKEISRQFPAVAAAYLFGSYAGGRPTPLSDIDIGIIMARELPDMESFRIEMSLAGELEKIFETDNIDLVVLNKAPLPIQYNATCGKLLFSNDEEKRSDFVEYARKYYIDCLPIYREYREEFFKRLQEGRKTDG</sequence>
<dbReference type="CDD" id="cd05403">
    <property type="entry name" value="NT_KNTase_like"/>
    <property type="match status" value="1"/>
</dbReference>
<proteinExistence type="predicted"/>
<keyword evidence="2" id="KW-0808">Transferase</keyword>
<dbReference type="InterPro" id="IPR043519">
    <property type="entry name" value="NT_sf"/>
</dbReference>
<evidence type="ECO:0000313" key="3">
    <source>
        <dbReference type="Proteomes" id="UP000298324"/>
    </source>
</evidence>